<proteinExistence type="inferred from homology"/>
<dbReference type="CDD" id="cd05374">
    <property type="entry name" value="17beta-HSD-like_SDR_c"/>
    <property type="match status" value="1"/>
</dbReference>
<evidence type="ECO:0000313" key="6">
    <source>
        <dbReference type="Proteomes" id="UP000094960"/>
    </source>
</evidence>
<dbReference type="PANTHER" id="PTHR43391:SF86">
    <property type="entry name" value="SHORT-CHAIN DEHYDROGENASE_REDUCTASE FAMILY PROTEIN"/>
    <property type="match status" value="1"/>
</dbReference>
<dbReference type="GO" id="GO:0005829">
    <property type="term" value="C:cytosol"/>
    <property type="evidence" value="ECO:0007669"/>
    <property type="project" value="TreeGrafter"/>
</dbReference>
<evidence type="ECO:0000259" key="4">
    <source>
        <dbReference type="SMART" id="SM00822"/>
    </source>
</evidence>
<dbReference type="Proteomes" id="UP000094960">
    <property type="component" value="Chromosome"/>
</dbReference>
<dbReference type="InterPro" id="IPR036291">
    <property type="entry name" value="NAD(P)-bd_dom_sf"/>
</dbReference>
<dbReference type="GO" id="GO:0016491">
    <property type="term" value="F:oxidoreductase activity"/>
    <property type="evidence" value="ECO:0007669"/>
    <property type="project" value="UniProtKB-KW"/>
</dbReference>
<comment type="similarity">
    <text evidence="1 3">Belongs to the short-chain dehydrogenases/reductases (SDR) family.</text>
</comment>
<dbReference type="PRINTS" id="PR00080">
    <property type="entry name" value="SDRFAMILY"/>
</dbReference>
<gene>
    <name evidence="5" type="ORF">BFF78_01325</name>
</gene>
<dbReference type="PRINTS" id="PR00081">
    <property type="entry name" value="GDHRDH"/>
</dbReference>
<sequence length="281" mass="29036">MTSEKTVLITGTSSGIGLAATIGAARAGWTTIATMRDTGKAEALLEAAAENDVADRIQVKRLDVVDPDSISACLEEVIAEHGRLDALVNNAGAAQVGTIEQSSLDDVRAAMEVNFFGVVATTRAALPHLRAAQGRVITVTSVGGVVGQPFNEAYCAAKFAVEGFMESLAPVAATVGVDVTVVEPGAVASEFVANLGLDVPALLAAAGPYAPALEAYIARTRQSFGNAQTPAEAAAPIIDALTADRPAFRIQTSQWARDFVATTLADLDGSAVQDLTRAWVR</sequence>
<dbReference type="AlphaFoldDB" id="A0A1D7Y389"/>
<name>A0A1D7Y389_9ACTN</name>
<dbReference type="RefSeq" id="WP_069776555.1">
    <property type="nucleotide sequence ID" value="NZ_CP017248.1"/>
</dbReference>
<protein>
    <submittedName>
        <fullName evidence="5">Short-chain dehydrogenase</fullName>
    </submittedName>
</protein>
<dbReference type="InterPro" id="IPR020904">
    <property type="entry name" value="Sc_DH/Rdtase_CS"/>
</dbReference>
<dbReference type="SMART" id="SM00822">
    <property type="entry name" value="PKS_KR"/>
    <property type="match status" value="1"/>
</dbReference>
<dbReference type="SUPFAM" id="SSF51735">
    <property type="entry name" value="NAD(P)-binding Rossmann-fold domains"/>
    <property type="match status" value="1"/>
</dbReference>
<dbReference type="Pfam" id="PF00106">
    <property type="entry name" value="adh_short"/>
    <property type="match status" value="1"/>
</dbReference>
<dbReference type="PANTHER" id="PTHR43391">
    <property type="entry name" value="RETINOL DEHYDROGENASE-RELATED"/>
    <property type="match status" value="1"/>
</dbReference>
<evidence type="ECO:0000256" key="1">
    <source>
        <dbReference type="ARBA" id="ARBA00006484"/>
    </source>
</evidence>
<dbReference type="KEGG" id="spun:BFF78_01325"/>
<dbReference type="InterPro" id="IPR057326">
    <property type="entry name" value="KR_dom"/>
</dbReference>
<feature type="domain" description="Ketoreductase" evidence="4">
    <location>
        <begin position="5"/>
        <end position="191"/>
    </location>
</feature>
<evidence type="ECO:0000313" key="5">
    <source>
        <dbReference type="EMBL" id="AOR29900.1"/>
    </source>
</evidence>
<evidence type="ECO:0000256" key="3">
    <source>
        <dbReference type="RuleBase" id="RU000363"/>
    </source>
</evidence>
<dbReference type="InterPro" id="IPR002347">
    <property type="entry name" value="SDR_fam"/>
</dbReference>
<reference evidence="6" key="1">
    <citation type="submission" date="2016-09" db="EMBL/GenBank/DDBJ databases">
        <title>Streptomyces puniciscabiei strain:TW1S1 Genome sequencing and assembly.</title>
        <authorList>
            <person name="Kim M.-K."/>
            <person name="Kim S.B."/>
        </authorList>
    </citation>
    <scope>NUCLEOTIDE SEQUENCE [LARGE SCALE GENOMIC DNA]</scope>
    <source>
        <strain evidence="6">TW1S1</strain>
    </source>
</reference>
<evidence type="ECO:0000256" key="2">
    <source>
        <dbReference type="ARBA" id="ARBA00023002"/>
    </source>
</evidence>
<keyword evidence="2" id="KW-0560">Oxidoreductase</keyword>
<keyword evidence="6" id="KW-1185">Reference proteome</keyword>
<organism evidence="5 6">
    <name type="scientific">Streptomyces fodineus</name>
    <dbReference type="NCBI Taxonomy" id="1904616"/>
    <lineage>
        <taxon>Bacteria</taxon>
        <taxon>Bacillati</taxon>
        <taxon>Actinomycetota</taxon>
        <taxon>Actinomycetes</taxon>
        <taxon>Kitasatosporales</taxon>
        <taxon>Streptomycetaceae</taxon>
        <taxon>Streptomyces</taxon>
    </lineage>
</organism>
<dbReference type="Gene3D" id="3.40.50.720">
    <property type="entry name" value="NAD(P)-binding Rossmann-like Domain"/>
    <property type="match status" value="1"/>
</dbReference>
<dbReference type="PROSITE" id="PS00061">
    <property type="entry name" value="ADH_SHORT"/>
    <property type="match status" value="1"/>
</dbReference>
<accession>A0A1D7Y389</accession>
<dbReference type="EMBL" id="CP017248">
    <property type="protein sequence ID" value="AOR29900.1"/>
    <property type="molecule type" value="Genomic_DNA"/>
</dbReference>